<accession>A0A7W8Q983</accession>
<keyword evidence="2" id="KW-1185">Reference proteome</keyword>
<dbReference type="Proteomes" id="UP000592780">
    <property type="component" value="Unassembled WGS sequence"/>
</dbReference>
<protein>
    <submittedName>
        <fullName evidence="1">Uncharacterized protein</fullName>
    </submittedName>
</protein>
<organism evidence="1 2">
    <name type="scientific">Paraburkholderia atlantica</name>
    <dbReference type="NCBI Taxonomy" id="2654982"/>
    <lineage>
        <taxon>Bacteria</taxon>
        <taxon>Pseudomonadati</taxon>
        <taxon>Pseudomonadota</taxon>
        <taxon>Betaproteobacteria</taxon>
        <taxon>Burkholderiales</taxon>
        <taxon>Burkholderiaceae</taxon>
        <taxon>Paraburkholderia</taxon>
    </lineage>
</organism>
<dbReference type="EMBL" id="JACHDD010000006">
    <property type="protein sequence ID" value="MBB5426065.1"/>
    <property type="molecule type" value="Genomic_DNA"/>
</dbReference>
<name>A0A7W8Q983_PARAM</name>
<gene>
    <name evidence="1" type="ORF">HDG40_004238</name>
</gene>
<dbReference type="AlphaFoldDB" id="A0A7W8Q983"/>
<evidence type="ECO:0000313" key="1">
    <source>
        <dbReference type="EMBL" id="MBB5426065.1"/>
    </source>
</evidence>
<comment type="caution">
    <text evidence="1">The sequence shown here is derived from an EMBL/GenBank/DDBJ whole genome shotgun (WGS) entry which is preliminary data.</text>
</comment>
<sequence length="79" mass="9312">MALNSRHQLCVGQVEVRWHPHRLVDVPRRIDEELQPVALGVARINRNRVAMRDGIDLFQTFRDEARVKLPERVEAVRFE</sequence>
<reference evidence="1 2" key="1">
    <citation type="submission" date="2020-08" db="EMBL/GenBank/DDBJ databases">
        <title>Genomic Encyclopedia of Type Strains, Phase IV (KMG-V): Genome sequencing to study the core and pangenomes of soil and plant-associated prokaryotes.</title>
        <authorList>
            <person name="Whitman W."/>
        </authorList>
    </citation>
    <scope>NUCLEOTIDE SEQUENCE [LARGE SCALE GENOMIC DNA]</scope>
    <source>
        <strain evidence="1 2">JPY158</strain>
    </source>
</reference>
<proteinExistence type="predicted"/>
<evidence type="ECO:0000313" key="2">
    <source>
        <dbReference type="Proteomes" id="UP000592780"/>
    </source>
</evidence>